<evidence type="ECO:0000256" key="1">
    <source>
        <dbReference type="ARBA" id="ARBA00022679"/>
    </source>
</evidence>
<dbReference type="Gene3D" id="3.30.200.20">
    <property type="entry name" value="Phosphorylase Kinase, domain 1"/>
    <property type="match status" value="1"/>
</dbReference>
<evidence type="ECO:0000256" key="4">
    <source>
        <dbReference type="ARBA" id="ARBA00022840"/>
    </source>
</evidence>
<dbReference type="Gene3D" id="1.25.40.10">
    <property type="entry name" value="Tetratricopeptide repeat domain"/>
    <property type="match status" value="1"/>
</dbReference>
<reference evidence="8 9" key="1">
    <citation type="submission" date="2018-03" db="EMBL/GenBank/DDBJ databases">
        <title>Ahniella affigens gen. nov., sp. nov., a gammaproteobacterium isolated from sandy soil near a stream.</title>
        <authorList>
            <person name="Ko Y."/>
            <person name="Kim J.-H."/>
        </authorList>
    </citation>
    <scope>NUCLEOTIDE SEQUENCE [LARGE SCALE GENOMIC DNA]</scope>
    <source>
        <strain evidence="8 9">D13</strain>
    </source>
</reference>
<accession>A0A2P1PNX6</accession>
<keyword evidence="1" id="KW-0808">Transferase</keyword>
<keyword evidence="6" id="KW-0812">Transmembrane</keyword>
<dbReference type="GO" id="GO:0004674">
    <property type="term" value="F:protein serine/threonine kinase activity"/>
    <property type="evidence" value="ECO:0007669"/>
    <property type="project" value="TreeGrafter"/>
</dbReference>
<dbReference type="SUPFAM" id="SSF56112">
    <property type="entry name" value="Protein kinase-like (PK-like)"/>
    <property type="match status" value="1"/>
</dbReference>
<protein>
    <recommendedName>
        <fullName evidence="7">Protein kinase domain-containing protein</fullName>
    </recommendedName>
</protein>
<dbReference type="GO" id="GO:0005524">
    <property type="term" value="F:ATP binding"/>
    <property type="evidence" value="ECO:0007669"/>
    <property type="project" value="UniProtKB-UniRule"/>
</dbReference>
<name>A0A2P1PNX6_9GAMM</name>
<dbReference type="InterPro" id="IPR008271">
    <property type="entry name" value="Ser/Thr_kinase_AS"/>
</dbReference>
<evidence type="ECO:0000256" key="5">
    <source>
        <dbReference type="PROSITE-ProRule" id="PRU10141"/>
    </source>
</evidence>
<gene>
    <name evidence="8" type="ORF">C7S18_04755</name>
</gene>
<dbReference type="PROSITE" id="PS00107">
    <property type="entry name" value="PROTEIN_KINASE_ATP"/>
    <property type="match status" value="1"/>
</dbReference>
<proteinExistence type="predicted"/>
<dbReference type="PANTHER" id="PTHR43289:SF34">
    <property type="entry name" value="SERINE_THREONINE-PROTEIN KINASE YBDM-RELATED"/>
    <property type="match status" value="1"/>
</dbReference>
<dbReference type="InterPro" id="IPR011009">
    <property type="entry name" value="Kinase-like_dom_sf"/>
</dbReference>
<dbReference type="RefSeq" id="WP_106890479.1">
    <property type="nucleotide sequence ID" value="NZ_CP027860.1"/>
</dbReference>
<evidence type="ECO:0000259" key="7">
    <source>
        <dbReference type="PROSITE" id="PS50011"/>
    </source>
</evidence>
<feature type="domain" description="Protein kinase" evidence="7">
    <location>
        <begin position="79"/>
        <end position="345"/>
    </location>
</feature>
<dbReference type="PROSITE" id="PS50011">
    <property type="entry name" value="PROTEIN_KINASE_DOM"/>
    <property type="match status" value="1"/>
</dbReference>
<dbReference type="InterPro" id="IPR017441">
    <property type="entry name" value="Protein_kinase_ATP_BS"/>
</dbReference>
<dbReference type="Proteomes" id="UP000241074">
    <property type="component" value="Chromosome"/>
</dbReference>
<evidence type="ECO:0000313" key="9">
    <source>
        <dbReference type="Proteomes" id="UP000241074"/>
    </source>
</evidence>
<reference evidence="8 9" key="2">
    <citation type="submission" date="2018-03" db="EMBL/GenBank/DDBJ databases">
        <authorList>
            <person name="Keele B.F."/>
        </authorList>
    </citation>
    <scope>NUCLEOTIDE SEQUENCE [LARGE SCALE GENOMIC DNA]</scope>
    <source>
        <strain evidence="8 9">D13</strain>
    </source>
</reference>
<dbReference type="EMBL" id="CP027860">
    <property type="protein sequence ID" value="AVP96551.1"/>
    <property type="molecule type" value="Genomic_DNA"/>
</dbReference>
<dbReference type="InterPro" id="IPR011990">
    <property type="entry name" value="TPR-like_helical_dom_sf"/>
</dbReference>
<dbReference type="CDD" id="cd14014">
    <property type="entry name" value="STKc_PknB_like"/>
    <property type="match status" value="1"/>
</dbReference>
<dbReference type="SMART" id="SM00220">
    <property type="entry name" value="S_TKc"/>
    <property type="match status" value="1"/>
</dbReference>
<dbReference type="PROSITE" id="PS00108">
    <property type="entry name" value="PROTEIN_KINASE_ST"/>
    <property type="match status" value="1"/>
</dbReference>
<dbReference type="KEGG" id="xba:C7S18_04755"/>
<feature type="binding site" evidence="5">
    <location>
        <position position="109"/>
    </location>
    <ligand>
        <name>ATP</name>
        <dbReference type="ChEBI" id="CHEBI:30616"/>
    </ligand>
</feature>
<keyword evidence="6" id="KW-1133">Transmembrane helix</keyword>
<feature type="transmembrane region" description="Helical" evidence="6">
    <location>
        <begin position="373"/>
        <end position="393"/>
    </location>
</feature>
<evidence type="ECO:0000256" key="2">
    <source>
        <dbReference type="ARBA" id="ARBA00022741"/>
    </source>
</evidence>
<keyword evidence="4 5" id="KW-0067">ATP-binding</keyword>
<evidence type="ECO:0000256" key="6">
    <source>
        <dbReference type="SAM" id="Phobius"/>
    </source>
</evidence>
<dbReference type="OrthoDB" id="9783151at2"/>
<organism evidence="8 9">
    <name type="scientific">Ahniella affigens</name>
    <dbReference type="NCBI Taxonomy" id="2021234"/>
    <lineage>
        <taxon>Bacteria</taxon>
        <taxon>Pseudomonadati</taxon>
        <taxon>Pseudomonadota</taxon>
        <taxon>Gammaproteobacteria</taxon>
        <taxon>Lysobacterales</taxon>
        <taxon>Rhodanobacteraceae</taxon>
        <taxon>Ahniella</taxon>
    </lineage>
</organism>
<dbReference type="AlphaFoldDB" id="A0A2P1PNX6"/>
<dbReference type="SUPFAM" id="SSF48452">
    <property type="entry name" value="TPR-like"/>
    <property type="match status" value="1"/>
</dbReference>
<keyword evidence="9" id="KW-1185">Reference proteome</keyword>
<sequence length="838" mass="93056">MQSNRYARVRELFDAALDYPEAERVQFVRSAAEDEATANEVIRLLGYGSQAKLQTQQPLQLLAESENQALTAGRRMGKYVLFEAIGEGGMGQVYRARRVDDTEQWVALKVMRKGLFSTPSEDRFRVERQILARLSHPGIAHFIDTGTDEDGNTYVVMELVEGQPLLAYADQLGLGTRARIGLFRQLLAAVSYAHQQLIIHRDIKSANVMVRPDGVVKLLDFGIAKLIADNDRHTMTSDRMYTPLSAAPEQIRGLPCGAATDVYALGILLYELISGRPIFDPEGKTPGEFESLVLSVPPAPMRTQGKTNHQKRDIPADLERIVAKALRKEPERRYGSVEQFDADLVRLLANEPVSVTDNTALYRLQKFLSRNRLASGFAGLSFLATLVGLAVAWNQYQVILGERDRANLALNTMKQAFEGADPTGELGGDLTARQVLERSAQSLGPLIDQHDSAFQDLAVTLIEVQLSLGLMQDADNMMARIDPAARETDSRLCLLSVQIEVEHHQLTAAAKQLDTCEHLPASDQVRSAWLRARIASRSGKYADAVKILKPLLASTSPDHPLWIELQRLISLNLAQQNDLGQALAGLRTALATARKALPADHPNLTRLELVRLKTIAAANGDKVLVDEGKAILEMLRPKYGEDSLVVGGIASLIGIALSKQRRDNEAVVFHERAFRSFSNEFGRNHRSSMRMEINLVMSLAAAKQDPAVVRQRFEDLLTRADRDDLREFHKFVAVEYAKYLGRQRDFRSSMTILTSIRPPKMTKTGADTSLRPDYLAWLNHAYWRLPCADDPVGAFTQDTACAIPMGTFSALCAEARTALCYTEQPELLAVPQNQSLYH</sequence>
<dbReference type="PANTHER" id="PTHR43289">
    <property type="entry name" value="MITOGEN-ACTIVATED PROTEIN KINASE KINASE KINASE 20-RELATED"/>
    <property type="match status" value="1"/>
</dbReference>
<keyword evidence="2 5" id="KW-0547">Nucleotide-binding</keyword>
<dbReference type="Pfam" id="PF00069">
    <property type="entry name" value="Pkinase"/>
    <property type="match status" value="1"/>
</dbReference>
<keyword evidence="6" id="KW-0472">Membrane</keyword>
<evidence type="ECO:0000313" key="8">
    <source>
        <dbReference type="EMBL" id="AVP96551.1"/>
    </source>
</evidence>
<dbReference type="Gene3D" id="1.10.510.10">
    <property type="entry name" value="Transferase(Phosphotransferase) domain 1"/>
    <property type="match status" value="1"/>
</dbReference>
<keyword evidence="3" id="KW-0418">Kinase</keyword>
<dbReference type="InterPro" id="IPR000719">
    <property type="entry name" value="Prot_kinase_dom"/>
</dbReference>
<evidence type="ECO:0000256" key="3">
    <source>
        <dbReference type="ARBA" id="ARBA00022777"/>
    </source>
</evidence>